<accession>A0A5C3PAK6</accession>
<dbReference type="EMBL" id="ML211443">
    <property type="protein sequence ID" value="TFK82863.1"/>
    <property type="molecule type" value="Genomic_DNA"/>
</dbReference>
<proteinExistence type="predicted"/>
<dbReference type="AlphaFoldDB" id="A0A5C3PAK6"/>
<evidence type="ECO:0000313" key="1">
    <source>
        <dbReference type="EMBL" id="TFK82863.1"/>
    </source>
</evidence>
<gene>
    <name evidence="1" type="ORF">K466DRAFT_284139</name>
</gene>
<reference evidence="1 2" key="1">
    <citation type="journal article" date="2019" name="Nat. Ecol. Evol.">
        <title>Megaphylogeny resolves global patterns of mushroom evolution.</title>
        <authorList>
            <person name="Varga T."/>
            <person name="Krizsan K."/>
            <person name="Foldi C."/>
            <person name="Dima B."/>
            <person name="Sanchez-Garcia M."/>
            <person name="Sanchez-Ramirez S."/>
            <person name="Szollosi G.J."/>
            <person name="Szarkandi J.G."/>
            <person name="Papp V."/>
            <person name="Albert L."/>
            <person name="Andreopoulos W."/>
            <person name="Angelini C."/>
            <person name="Antonin V."/>
            <person name="Barry K.W."/>
            <person name="Bougher N.L."/>
            <person name="Buchanan P."/>
            <person name="Buyck B."/>
            <person name="Bense V."/>
            <person name="Catcheside P."/>
            <person name="Chovatia M."/>
            <person name="Cooper J."/>
            <person name="Damon W."/>
            <person name="Desjardin D."/>
            <person name="Finy P."/>
            <person name="Geml J."/>
            <person name="Haridas S."/>
            <person name="Hughes K."/>
            <person name="Justo A."/>
            <person name="Karasinski D."/>
            <person name="Kautmanova I."/>
            <person name="Kiss B."/>
            <person name="Kocsube S."/>
            <person name="Kotiranta H."/>
            <person name="LaButti K.M."/>
            <person name="Lechner B.E."/>
            <person name="Liimatainen K."/>
            <person name="Lipzen A."/>
            <person name="Lukacs Z."/>
            <person name="Mihaltcheva S."/>
            <person name="Morgado L.N."/>
            <person name="Niskanen T."/>
            <person name="Noordeloos M.E."/>
            <person name="Ohm R.A."/>
            <person name="Ortiz-Santana B."/>
            <person name="Ovrebo C."/>
            <person name="Racz N."/>
            <person name="Riley R."/>
            <person name="Savchenko A."/>
            <person name="Shiryaev A."/>
            <person name="Soop K."/>
            <person name="Spirin V."/>
            <person name="Szebenyi C."/>
            <person name="Tomsovsky M."/>
            <person name="Tulloss R.E."/>
            <person name="Uehling J."/>
            <person name="Grigoriev I.V."/>
            <person name="Vagvolgyi C."/>
            <person name="Papp T."/>
            <person name="Martin F.M."/>
            <person name="Miettinen O."/>
            <person name="Hibbett D.S."/>
            <person name="Nagy L.G."/>
        </authorList>
    </citation>
    <scope>NUCLEOTIDE SEQUENCE [LARGE SCALE GENOMIC DNA]</scope>
    <source>
        <strain evidence="1 2">HHB13444</strain>
    </source>
</reference>
<dbReference type="InParanoid" id="A0A5C3PAK6"/>
<keyword evidence="2" id="KW-1185">Reference proteome</keyword>
<name>A0A5C3PAK6_9APHY</name>
<dbReference type="Proteomes" id="UP000308197">
    <property type="component" value="Unassembled WGS sequence"/>
</dbReference>
<protein>
    <submittedName>
        <fullName evidence="1">Uncharacterized protein</fullName>
    </submittedName>
</protein>
<evidence type="ECO:0000313" key="2">
    <source>
        <dbReference type="Proteomes" id="UP000308197"/>
    </source>
</evidence>
<sequence>MADDCVEERRVVIYHIPNGITRSTAAASDCSSPTATLYSLPWARSTWVGRAHPATQLWHLGAFATAIDGRVHLGKILRAEFAALARHRLFPAFGRCAPAGWSLCLSASRKQTRRGYLKTCLQLIIFAAVRSDPSHLSCSSEICVCRLGASSGHRCASEGPISPFHRVPIFQPIPQCEG</sequence>
<organism evidence="1 2">
    <name type="scientific">Polyporus arcularius HHB13444</name>
    <dbReference type="NCBI Taxonomy" id="1314778"/>
    <lineage>
        <taxon>Eukaryota</taxon>
        <taxon>Fungi</taxon>
        <taxon>Dikarya</taxon>
        <taxon>Basidiomycota</taxon>
        <taxon>Agaricomycotina</taxon>
        <taxon>Agaricomycetes</taxon>
        <taxon>Polyporales</taxon>
        <taxon>Polyporaceae</taxon>
        <taxon>Polyporus</taxon>
    </lineage>
</organism>